<proteinExistence type="predicted"/>
<reference evidence="2" key="2">
    <citation type="submission" date="2017-11" db="EMBL/GenBank/DDBJ databases">
        <title>Coralsnake Venomics: Analyses of Venom Gland Transcriptomes and Proteomes of Six Brazilian Taxa.</title>
        <authorList>
            <person name="Aird S.D."/>
            <person name="Jorge da Silva N."/>
            <person name="Qiu L."/>
            <person name="Villar-Briones A."/>
            <person name="Aparecida-Saddi V."/>
            <person name="Campos-Telles M.P."/>
            <person name="Grau M."/>
            <person name="Mikheyev A.S."/>
        </authorList>
    </citation>
    <scope>NUCLEOTIDE SEQUENCE</scope>
    <source>
        <tissue evidence="2">Venom_gland</tissue>
    </source>
</reference>
<evidence type="ECO:0000313" key="2">
    <source>
        <dbReference type="EMBL" id="LAB24674.1"/>
    </source>
</evidence>
<name>A0A2D4LUD4_9SAUR</name>
<keyword evidence="1" id="KW-0472">Membrane</keyword>
<sequence length="199" mass="22998">MICLTVWNNNSWWGGSGTSEKEVLSEITEMAYLKDPESDTLDWVALEGMYWICGKYAYGYLPKGWYGSCILGIIKPSFFLLPIRQKQLLGLAVYDDLANQVRTKRAVQPSDIKIGNWKELAKFAILGFLALMMLLCLIPLIQMLIKKDYEQHDSNNNVNRVVVVKETMLVMKVGRQRLETEHSEYKNLLSHEPREHRKL</sequence>
<keyword evidence="1" id="KW-0812">Transmembrane</keyword>
<dbReference type="EMBL" id="IACM01051364">
    <property type="protein sequence ID" value="LAB24674.1"/>
    <property type="molecule type" value="Transcribed_RNA"/>
</dbReference>
<reference evidence="2" key="1">
    <citation type="submission" date="2017-07" db="EMBL/GenBank/DDBJ databases">
        <authorList>
            <person name="Mikheyev A."/>
            <person name="Grau M."/>
        </authorList>
    </citation>
    <scope>NUCLEOTIDE SEQUENCE</scope>
    <source>
        <tissue evidence="2">Venom_gland</tissue>
    </source>
</reference>
<dbReference type="AlphaFoldDB" id="A0A2D4LUD4"/>
<evidence type="ECO:0000256" key="1">
    <source>
        <dbReference type="SAM" id="Phobius"/>
    </source>
</evidence>
<accession>A0A2D4LUD4</accession>
<organism evidence="2">
    <name type="scientific">Micrurus spixii</name>
    <name type="common">Amazon coral snake</name>
    <dbReference type="NCBI Taxonomy" id="129469"/>
    <lineage>
        <taxon>Eukaryota</taxon>
        <taxon>Metazoa</taxon>
        <taxon>Chordata</taxon>
        <taxon>Craniata</taxon>
        <taxon>Vertebrata</taxon>
        <taxon>Euteleostomi</taxon>
        <taxon>Lepidosauria</taxon>
        <taxon>Squamata</taxon>
        <taxon>Bifurcata</taxon>
        <taxon>Unidentata</taxon>
        <taxon>Episquamata</taxon>
        <taxon>Toxicofera</taxon>
        <taxon>Serpentes</taxon>
        <taxon>Colubroidea</taxon>
        <taxon>Elapidae</taxon>
        <taxon>Elapinae</taxon>
        <taxon>Micrurus</taxon>
    </lineage>
</organism>
<protein>
    <submittedName>
        <fullName evidence="2">Uncharacterized protein</fullName>
    </submittedName>
</protein>
<feature type="transmembrane region" description="Helical" evidence="1">
    <location>
        <begin position="123"/>
        <end position="145"/>
    </location>
</feature>
<keyword evidence="1" id="KW-1133">Transmembrane helix</keyword>